<feature type="binding site" evidence="3">
    <location>
        <position position="319"/>
    </location>
    <ligand>
        <name>carboxy-S-adenosyl-L-methionine</name>
        <dbReference type="ChEBI" id="CHEBI:134278"/>
    </ligand>
</feature>
<proteinExistence type="inferred from homology"/>
<comment type="catalytic activity">
    <reaction evidence="3">
        <text>carboxy-S-adenosyl-L-methionine + 5-hydroxyuridine(34) in tRNA = 5-carboxymethoxyuridine(34) in tRNA + S-adenosyl-L-homocysteine + H(+)</text>
        <dbReference type="Rhea" id="RHEA:52848"/>
        <dbReference type="Rhea" id="RHEA-COMP:13381"/>
        <dbReference type="Rhea" id="RHEA-COMP:13383"/>
        <dbReference type="ChEBI" id="CHEBI:15378"/>
        <dbReference type="ChEBI" id="CHEBI:57856"/>
        <dbReference type="ChEBI" id="CHEBI:134278"/>
        <dbReference type="ChEBI" id="CHEBI:136877"/>
        <dbReference type="ChEBI" id="CHEBI:136879"/>
    </reaction>
</comment>
<protein>
    <recommendedName>
        <fullName evidence="3">tRNA U34 carboxymethyltransferase</fullName>
        <ecNumber evidence="3">2.5.1.-</ecNumber>
    </recommendedName>
</protein>
<dbReference type="EMBL" id="BMXP01000012">
    <property type="protein sequence ID" value="GGW95793.1"/>
    <property type="molecule type" value="Genomic_DNA"/>
</dbReference>
<evidence type="ECO:0000256" key="3">
    <source>
        <dbReference type="HAMAP-Rule" id="MF_01590"/>
    </source>
</evidence>
<feature type="binding site" evidence="3">
    <location>
        <position position="110"/>
    </location>
    <ligand>
        <name>carboxy-S-adenosyl-L-methionine</name>
        <dbReference type="ChEBI" id="CHEBI:134278"/>
    </ligand>
</feature>
<feature type="binding site" evidence="3">
    <location>
        <position position="96"/>
    </location>
    <ligand>
        <name>carboxy-S-adenosyl-L-methionine</name>
        <dbReference type="ChEBI" id="CHEBI:134278"/>
    </ligand>
</feature>
<dbReference type="Pfam" id="PF08003">
    <property type="entry name" value="Methyltransf_9"/>
    <property type="match status" value="1"/>
</dbReference>
<dbReference type="GO" id="GO:0002098">
    <property type="term" value="P:tRNA wobble uridine modification"/>
    <property type="evidence" value="ECO:0007669"/>
    <property type="project" value="InterPro"/>
</dbReference>
<dbReference type="NCBIfam" id="TIGR00452">
    <property type="entry name" value="tRNA 5-methoxyuridine(34)/uridine 5-oxyacetic acid(34) synthase CmoB"/>
    <property type="match status" value="1"/>
</dbReference>
<dbReference type="AlphaFoldDB" id="A0A918JQG1"/>
<evidence type="ECO:0000313" key="5">
    <source>
        <dbReference type="Proteomes" id="UP000631300"/>
    </source>
</evidence>
<dbReference type="GO" id="GO:0016765">
    <property type="term" value="F:transferase activity, transferring alkyl or aryl (other than methyl) groups"/>
    <property type="evidence" value="ECO:0007669"/>
    <property type="project" value="UniProtKB-UniRule"/>
</dbReference>
<organism evidence="4 5">
    <name type="scientific">Alteromonas halophila</name>
    <dbReference type="NCBI Taxonomy" id="516698"/>
    <lineage>
        <taxon>Bacteria</taxon>
        <taxon>Pseudomonadati</taxon>
        <taxon>Pseudomonadota</taxon>
        <taxon>Gammaproteobacteria</taxon>
        <taxon>Alteromonadales</taxon>
        <taxon>Alteromonadaceae</taxon>
        <taxon>Alteromonas/Salinimonas group</taxon>
        <taxon>Alteromonas</taxon>
    </lineage>
</organism>
<dbReference type="RefSeq" id="WP_189408215.1">
    <property type="nucleotide sequence ID" value="NZ_BMXP01000012.1"/>
</dbReference>
<evidence type="ECO:0000256" key="2">
    <source>
        <dbReference type="ARBA" id="ARBA00022694"/>
    </source>
</evidence>
<comment type="caution">
    <text evidence="4">The sequence shown here is derived from an EMBL/GenBank/DDBJ whole genome shotgun (WGS) entry which is preliminary data.</text>
</comment>
<dbReference type="NCBIfam" id="NF011650">
    <property type="entry name" value="PRK15068.1"/>
    <property type="match status" value="1"/>
</dbReference>
<comment type="function">
    <text evidence="3">Catalyzes carboxymethyl transfer from carboxy-S-adenosyl-L-methionine (Cx-SAM) to 5-hydroxyuridine (ho5U) to form 5-carboxymethoxyuridine (cmo5U) at position 34 in tRNAs.</text>
</comment>
<dbReference type="CDD" id="cd02440">
    <property type="entry name" value="AdoMet_MTases"/>
    <property type="match status" value="1"/>
</dbReference>
<accession>A0A918JQG1</accession>
<gene>
    <name evidence="3 4" type="primary">cmoB</name>
    <name evidence="4" type="ORF">GCM10007391_32450</name>
</gene>
<keyword evidence="2 3" id="KW-0819">tRNA processing</keyword>
<feature type="binding site" evidence="3">
    <location>
        <position position="135"/>
    </location>
    <ligand>
        <name>carboxy-S-adenosyl-L-methionine</name>
        <dbReference type="ChEBI" id="CHEBI:134278"/>
    </ligand>
</feature>
<keyword evidence="5" id="KW-1185">Reference proteome</keyword>
<name>A0A918JQG1_9ALTE</name>
<evidence type="ECO:0000256" key="1">
    <source>
        <dbReference type="ARBA" id="ARBA00022679"/>
    </source>
</evidence>
<comment type="subunit">
    <text evidence="3">Homotetramer.</text>
</comment>
<dbReference type="InterPro" id="IPR029063">
    <property type="entry name" value="SAM-dependent_MTases_sf"/>
</dbReference>
<feature type="binding site" evidence="3">
    <location>
        <position position="115"/>
    </location>
    <ligand>
        <name>carboxy-S-adenosyl-L-methionine</name>
        <dbReference type="ChEBI" id="CHEBI:134278"/>
    </ligand>
</feature>
<dbReference type="GO" id="GO:0008168">
    <property type="term" value="F:methyltransferase activity"/>
    <property type="evidence" value="ECO:0007669"/>
    <property type="project" value="TreeGrafter"/>
</dbReference>
<comment type="similarity">
    <text evidence="3">Belongs to the class I-like SAM-binding methyltransferase superfamily. CmoB family.</text>
</comment>
<dbReference type="EC" id="2.5.1.-" evidence="3"/>
<dbReference type="InterPro" id="IPR010017">
    <property type="entry name" value="CmoB"/>
</dbReference>
<reference evidence="4" key="2">
    <citation type="submission" date="2020-09" db="EMBL/GenBank/DDBJ databases">
        <authorList>
            <person name="Sun Q."/>
            <person name="Kim S."/>
        </authorList>
    </citation>
    <scope>NUCLEOTIDE SEQUENCE</scope>
    <source>
        <strain evidence="4">KCTC 22164</strain>
    </source>
</reference>
<dbReference type="InterPro" id="IPR027555">
    <property type="entry name" value="Mo5U34_MeTrfas-like"/>
</dbReference>
<dbReference type="SUPFAM" id="SSF53335">
    <property type="entry name" value="S-adenosyl-L-methionine-dependent methyltransferases"/>
    <property type="match status" value="1"/>
</dbReference>
<dbReference type="HAMAP" id="MF_01590">
    <property type="entry name" value="tRNA_carboxymethyltr_CmoB"/>
    <property type="match status" value="1"/>
</dbReference>
<dbReference type="Proteomes" id="UP000631300">
    <property type="component" value="Unassembled WGS sequence"/>
</dbReference>
<feature type="binding site" evidence="3">
    <location>
        <begin position="185"/>
        <end position="186"/>
    </location>
    <ligand>
        <name>carboxy-S-adenosyl-L-methionine</name>
        <dbReference type="ChEBI" id="CHEBI:134278"/>
    </ligand>
</feature>
<evidence type="ECO:0000313" key="4">
    <source>
        <dbReference type="EMBL" id="GGW95793.1"/>
    </source>
</evidence>
<sequence>MAKAQINWFHDCYQSLLQSPLSHWLETLPAQMTDWQRHARHGNLDKWVKLLSKLPDTRVTTVDLRQSVTFGSPEDVDEYTQNQITGLFKQFMPWRKGPYEIHGIHIDTEWRSDWKWQRLAPHIQPLQGRTILDVGCGSGYHMWRMLGQDPDLVIGIDPTQLFLIQFQAIKHFNPDTRIHLLPLGIEQMQPLQAFDTVFSMGVLYHRRDPIEFLNQLKHQLRKGGELVLETLVVEGDDTTVFMPGERYAQMRNVWFIPSTAALTVWLERLGFDDIRVVDNSPTTLDEQRTTEWMPSQSLKDFLKPEDLSRTIEGYPAPQRAVILATRK</sequence>
<dbReference type="PANTHER" id="PTHR43464:SF95">
    <property type="entry name" value="TRNA U34 CARBOXYMETHYLTRANSFERASE"/>
    <property type="match status" value="1"/>
</dbReference>
<keyword evidence="1 3" id="KW-0808">Transferase</keyword>
<dbReference type="PANTHER" id="PTHR43464">
    <property type="entry name" value="METHYLTRANSFERASE"/>
    <property type="match status" value="1"/>
</dbReference>
<feature type="binding site" evidence="3">
    <location>
        <begin position="157"/>
        <end position="159"/>
    </location>
    <ligand>
        <name>carboxy-S-adenosyl-L-methionine</name>
        <dbReference type="ChEBI" id="CHEBI:134278"/>
    </ligand>
</feature>
<feature type="binding site" evidence="3">
    <location>
        <position position="204"/>
    </location>
    <ligand>
        <name>carboxy-S-adenosyl-L-methionine</name>
        <dbReference type="ChEBI" id="CHEBI:134278"/>
    </ligand>
</feature>
<reference evidence="4" key="1">
    <citation type="journal article" date="2014" name="Int. J. Syst. Evol. Microbiol.">
        <title>Complete genome sequence of Corynebacterium casei LMG S-19264T (=DSM 44701T), isolated from a smear-ripened cheese.</title>
        <authorList>
            <consortium name="US DOE Joint Genome Institute (JGI-PGF)"/>
            <person name="Walter F."/>
            <person name="Albersmeier A."/>
            <person name="Kalinowski J."/>
            <person name="Ruckert C."/>
        </authorList>
    </citation>
    <scope>NUCLEOTIDE SEQUENCE</scope>
    <source>
        <strain evidence="4">KCTC 22164</strain>
    </source>
</reference>
<dbReference type="Gene3D" id="3.40.50.150">
    <property type="entry name" value="Vaccinia Virus protein VP39"/>
    <property type="match status" value="1"/>
</dbReference>
<feature type="binding site" evidence="3">
    <location>
        <position position="200"/>
    </location>
    <ligand>
        <name>carboxy-S-adenosyl-L-methionine</name>
        <dbReference type="ChEBI" id="CHEBI:134278"/>
    </ligand>
</feature>